<dbReference type="EMBL" id="BAABGA010000039">
    <property type="protein sequence ID" value="GAA4457178.1"/>
    <property type="molecule type" value="Genomic_DNA"/>
</dbReference>
<evidence type="ECO:0008006" key="3">
    <source>
        <dbReference type="Google" id="ProtNLM"/>
    </source>
</evidence>
<dbReference type="SUPFAM" id="SSF53474">
    <property type="entry name" value="alpha/beta-Hydrolases"/>
    <property type="match status" value="2"/>
</dbReference>
<proteinExistence type="predicted"/>
<dbReference type="Gene3D" id="3.40.50.1820">
    <property type="entry name" value="alpha/beta hydrolase"/>
    <property type="match status" value="2"/>
</dbReference>
<dbReference type="Proteomes" id="UP001500840">
    <property type="component" value="Unassembled WGS sequence"/>
</dbReference>
<organism evidence="1 2">
    <name type="scientific">Novipirellula rosea</name>
    <dbReference type="NCBI Taxonomy" id="1031540"/>
    <lineage>
        <taxon>Bacteria</taxon>
        <taxon>Pseudomonadati</taxon>
        <taxon>Planctomycetota</taxon>
        <taxon>Planctomycetia</taxon>
        <taxon>Pirellulales</taxon>
        <taxon>Pirellulaceae</taxon>
        <taxon>Novipirellula</taxon>
    </lineage>
</organism>
<gene>
    <name evidence="1" type="ORF">GCM10023156_33610</name>
</gene>
<sequence length="781" mass="87807">MLCAVWLIGFTIASAEDHNTTRATAELQTLPDTQPLLLEEPLDEWMVRGINRFAERELSRSSDGRQRNWHRDYASEDRYLQSVQANRERFAKIIGAVDPRVDQPTLQMIISQDDFQSPAPILASSTECIVRHVRWPVMDGVTGEGLLLSPKGQELTASVIAIPDADWSPEALVGLTADSDANPFVLQWVQQGCEVLVPTLINRDHEFSGNPAVAFTNQPHREFVYRTSFEIGRHVIGYEVQKILAAVDHFVARRESQQQHRPIGVAGVGEGGLLAFYASAIDTRIESAMVCGYFDNREQIWREPIYRNVWSLLTEFADADIASLIAPRRLTIEACGVPEVDGPAAVTPGRRGGAAPGRIRTPPLATVRDEFSRARSHYQTLGCPEKIEFVASDKGTGPAGSIPAVTSFLTGLKLPATLKAPEKLVPHLPLVDASARQSRQIDELVERNQRLVRDSPRIRDQHWGKANRSTVESWIETTQAYRDEFYDEVIGRLPHAKLPINPRSRLMIDEEKFKGYEVVLDVFEDVIAGGILLLPTDLQPGERRPVVVCQHGLEGTALSTLDQRKDRFLERGFAAELALRGFIVYAPQNPYRGGDAFREIQRKSNPLKRSLFSYIIPQHERTLEWICTLPHVDPDRIAFYGISYGGKTAVRVPPFVPQYALSICSADFNEWIGKTTSNLYRASYVFTGEYEIWEWNMGNVASYAELACMMTPRPFMVERGHRDGVAPDEWVAAEYAKVRRHYDELGLGDSTTIEFFNGPHTIRGLGTFAFLHKHLNWPEPK</sequence>
<keyword evidence="2" id="KW-1185">Reference proteome</keyword>
<accession>A0ABP8MW83</accession>
<name>A0ABP8MW83_9BACT</name>
<protein>
    <recommendedName>
        <fullName evidence="3">Alpha/beta hydrolase family protein</fullName>
    </recommendedName>
</protein>
<dbReference type="InterPro" id="IPR029058">
    <property type="entry name" value="AB_hydrolase_fold"/>
</dbReference>
<reference evidence="2" key="1">
    <citation type="journal article" date="2019" name="Int. J. Syst. Evol. Microbiol.">
        <title>The Global Catalogue of Microorganisms (GCM) 10K type strain sequencing project: providing services to taxonomists for standard genome sequencing and annotation.</title>
        <authorList>
            <consortium name="The Broad Institute Genomics Platform"/>
            <consortium name="The Broad Institute Genome Sequencing Center for Infectious Disease"/>
            <person name="Wu L."/>
            <person name="Ma J."/>
        </authorList>
    </citation>
    <scope>NUCLEOTIDE SEQUENCE [LARGE SCALE GENOMIC DNA]</scope>
    <source>
        <strain evidence="2">JCM 17759</strain>
    </source>
</reference>
<evidence type="ECO:0000313" key="1">
    <source>
        <dbReference type="EMBL" id="GAA4457178.1"/>
    </source>
</evidence>
<dbReference type="InterPro" id="IPR050261">
    <property type="entry name" value="FrsA_esterase"/>
</dbReference>
<evidence type="ECO:0000313" key="2">
    <source>
        <dbReference type="Proteomes" id="UP001500840"/>
    </source>
</evidence>
<dbReference type="PANTHER" id="PTHR22946">
    <property type="entry name" value="DIENELACTONE HYDROLASE DOMAIN-CONTAINING PROTEIN-RELATED"/>
    <property type="match status" value="1"/>
</dbReference>
<comment type="caution">
    <text evidence="1">The sequence shown here is derived from an EMBL/GenBank/DDBJ whole genome shotgun (WGS) entry which is preliminary data.</text>
</comment>